<evidence type="ECO:0000313" key="1">
    <source>
        <dbReference type="EMBL" id="EMI15867.1"/>
    </source>
</evidence>
<gene>
    <name evidence="1" type="ORF">RMSM_07210</name>
</gene>
<proteinExistence type="predicted"/>
<dbReference type="PATRIC" id="fig|1265738.3.peg.7183"/>
<evidence type="ECO:0000313" key="2">
    <source>
        <dbReference type="Proteomes" id="UP000011991"/>
    </source>
</evidence>
<sequence>MVNLGGEKHSSRESAAGLLLFGLYRRQTRVTSVNSAVAKRITKMPSKPHFPVNESRYQPA</sequence>
<dbReference type="Proteomes" id="UP000011991">
    <property type="component" value="Unassembled WGS sequence"/>
</dbReference>
<accession>M5RKH5</accession>
<comment type="caution">
    <text evidence="1">The sequence shown here is derived from an EMBL/GenBank/DDBJ whole genome shotgun (WGS) entry which is preliminary data.</text>
</comment>
<keyword evidence="2" id="KW-1185">Reference proteome</keyword>
<dbReference type="EMBL" id="ANOG01001028">
    <property type="protein sequence ID" value="EMI15867.1"/>
    <property type="molecule type" value="Genomic_DNA"/>
</dbReference>
<dbReference type="AlphaFoldDB" id="M5RKH5"/>
<organism evidence="1 2">
    <name type="scientific">Rhodopirellula maiorica SM1</name>
    <dbReference type="NCBI Taxonomy" id="1265738"/>
    <lineage>
        <taxon>Bacteria</taxon>
        <taxon>Pseudomonadati</taxon>
        <taxon>Planctomycetota</taxon>
        <taxon>Planctomycetia</taxon>
        <taxon>Pirellulales</taxon>
        <taxon>Pirellulaceae</taxon>
        <taxon>Novipirellula</taxon>
    </lineage>
</organism>
<protein>
    <submittedName>
        <fullName evidence="1">Uncharacterized protein</fullName>
    </submittedName>
</protein>
<name>M5RKH5_9BACT</name>
<reference evidence="1 2" key="1">
    <citation type="journal article" date="2013" name="Mar. Genomics">
        <title>Expression of sulfatases in Rhodopirellula baltica and the diversity of sulfatases in the genus Rhodopirellula.</title>
        <authorList>
            <person name="Wegner C.E."/>
            <person name="Richter-Heitmann T."/>
            <person name="Klindworth A."/>
            <person name="Klockow C."/>
            <person name="Richter M."/>
            <person name="Achstetter T."/>
            <person name="Glockner F.O."/>
            <person name="Harder J."/>
        </authorList>
    </citation>
    <scope>NUCLEOTIDE SEQUENCE [LARGE SCALE GENOMIC DNA]</scope>
    <source>
        <strain evidence="1 2">SM1</strain>
    </source>
</reference>